<feature type="transmembrane region" description="Helical" evidence="6">
    <location>
        <begin position="333"/>
        <end position="352"/>
    </location>
</feature>
<evidence type="ECO:0000256" key="6">
    <source>
        <dbReference type="SAM" id="Phobius"/>
    </source>
</evidence>
<feature type="transmembrane region" description="Helical" evidence="6">
    <location>
        <begin position="235"/>
        <end position="255"/>
    </location>
</feature>
<keyword evidence="3 6" id="KW-0812">Transmembrane</keyword>
<sequence length="501" mass="53106">MALEAGTIIKHGWMFMVANVVNRAAGLLLLPLYTKVLSPAEFGVYALISVVGDIVAVMLMIGMINAFTVVYFEHADTRGRSRVVSTTMIGLWAASLLLLAVALPAGWGASHLLFGGGEQAPIIAFAFAGIAFSAVFELALAYYRVHKRSGTCLLISVGKAVGLIGLNLTFLLVMDLGVTGIFLANAITFVGLGIALTVAILGANGVGFSFGILKRVSVLGLPFMPQTMLDMGNQFAMRYLVNLLMGVAAVGVLSFGLRLATMLYMFLTASFLQIWSVSRIEAQHDVGDNNNAGREQSEFVFYLFLVLLSAAALGMALTSPEVLWLIASSEYDTVLPCMPLLVLAYVLHGVRMHAEVGLVKTKKVGVLPAISLGGLAVGTAIMGVTLGPLGLMGGAIGVLGRELVMLCATETLCRRLSPKEPPLSVLRVTGILAPAAIAYLAGLALFGFEVNPTFTAAKVGLTMLFAVVTLFGPSFGKTDRAMLFRMLGRFFRRPQAAERSA</sequence>
<dbReference type="GO" id="GO:0005886">
    <property type="term" value="C:plasma membrane"/>
    <property type="evidence" value="ECO:0007669"/>
    <property type="project" value="UniProtKB-SubCell"/>
</dbReference>
<feature type="transmembrane region" description="Helical" evidence="6">
    <location>
        <begin position="12"/>
        <end position="33"/>
    </location>
</feature>
<feature type="transmembrane region" description="Helical" evidence="6">
    <location>
        <begin position="152"/>
        <end position="174"/>
    </location>
</feature>
<protein>
    <submittedName>
        <fullName evidence="7">Membrane protein involved in the export of O-antigen and teichoic acid</fullName>
    </submittedName>
</protein>
<dbReference type="OrthoDB" id="9815248at2"/>
<feature type="transmembrane region" description="Helical" evidence="6">
    <location>
        <begin position="425"/>
        <end position="448"/>
    </location>
</feature>
<feature type="transmembrane region" description="Helical" evidence="6">
    <location>
        <begin position="45"/>
        <end position="72"/>
    </location>
</feature>
<evidence type="ECO:0000313" key="8">
    <source>
        <dbReference type="Proteomes" id="UP000192936"/>
    </source>
</evidence>
<keyword evidence="4 6" id="KW-1133">Transmembrane helix</keyword>
<feature type="transmembrane region" description="Helical" evidence="6">
    <location>
        <begin position="84"/>
        <end position="107"/>
    </location>
</feature>
<comment type="subcellular location">
    <subcellularLocation>
        <location evidence="1">Cell membrane</location>
        <topology evidence="1">Multi-pass membrane protein</topology>
    </subcellularLocation>
</comment>
<feature type="transmembrane region" description="Helical" evidence="6">
    <location>
        <begin position="186"/>
        <end position="214"/>
    </location>
</feature>
<gene>
    <name evidence="7" type="ORF">SAMN02982917_1326</name>
</gene>
<keyword evidence="2" id="KW-1003">Cell membrane</keyword>
<feature type="transmembrane region" description="Helical" evidence="6">
    <location>
        <begin position="454"/>
        <end position="476"/>
    </location>
</feature>
<organism evidence="7 8">
    <name type="scientific">Azospirillum oryzae</name>
    <dbReference type="NCBI Taxonomy" id="286727"/>
    <lineage>
        <taxon>Bacteria</taxon>
        <taxon>Pseudomonadati</taxon>
        <taxon>Pseudomonadota</taxon>
        <taxon>Alphaproteobacteria</taxon>
        <taxon>Rhodospirillales</taxon>
        <taxon>Azospirillaceae</taxon>
        <taxon>Azospirillum</taxon>
    </lineage>
</organism>
<dbReference type="InterPro" id="IPR050833">
    <property type="entry name" value="Poly_Biosynth_Transport"/>
</dbReference>
<evidence type="ECO:0000256" key="1">
    <source>
        <dbReference type="ARBA" id="ARBA00004651"/>
    </source>
</evidence>
<feature type="transmembrane region" description="Helical" evidence="6">
    <location>
        <begin position="299"/>
        <end position="327"/>
    </location>
</feature>
<proteinExistence type="predicted"/>
<dbReference type="PANTHER" id="PTHR30250:SF11">
    <property type="entry name" value="O-ANTIGEN TRANSPORTER-RELATED"/>
    <property type="match status" value="1"/>
</dbReference>
<dbReference type="PANTHER" id="PTHR30250">
    <property type="entry name" value="PST FAMILY PREDICTED COLANIC ACID TRANSPORTER"/>
    <property type="match status" value="1"/>
</dbReference>
<reference evidence="7 8" key="1">
    <citation type="submission" date="2017-04" db="EMBL/GenBank/DDBJ databases">
        <authorList>
            <person name="Afonso C.L."/>
            <person name="Miller P.J."/>
            <person name="Scott M.A."/>
            <person name="Spackman E."/>
            <person name="Goraichik I."/>
            <person name="Dimitrov K.M."/>
            <person name="Suarez D.L."/>
            <person name="Swayne D.E."/>
        </authorList>
    </citation>
    <scope>NUCLEOTIDE SEQUENCE [LARGE SCALE GENOMIC DNA]</scope>
    <source>
        <strain evidence="7 8">A2P</strain>
    </source>
</reference>
<accession>A0A1X7E8L6</accession>
<evidence type="ECO:0000256" key="2">
    <source>
        <dbReference type="ARBA" id="ARBA00022475"/>
    </source>
</evidence>
<dbReference type="STRING" id="286727.SAMN02982917_1326"/>
<dbReference type="RefSeq" id="WP_085083508.1">
    <property type="nucleotide sequence ID" value="NZ_FXAK01000002.1"/>
</dbReference>
<name>A0A1X7E8L6_9PROT</name>
<dbReference type="Proteomes" id="UP000192936">
    <property type="component" value="Unassembled WGS sequence"/>
</dbReference>
<feature type="transmembrane region" description="Helical" evidence="6">
    <location>
        <begin position="261"/>
        <end position="278"/>
    </location>
</feature>
<feature type="transmembrane region" description="Helical" evidence="6">
    <location>
        <begin position="119"/>
        <end position="140"/>
    </location>
</feature>
<dbReference type="EMBL" id="FXAK01000002">
    <property type="protein sequence ID" value="SMF28945.1"/>
    <property type="molecule type" value="Genomic_DNA"/>
</dbReference>
<feature type="transmembrane region" description="Helical" evidence="6">
    <location>
        <begin position="364"/>
        <end position="385"/>
    </location>
</feature>
<evidence type="ECO:0000313" key="7">
    <source>
        <dbReference type="EMBL" id="SMF28945.1"/>
    </source>
</evidence>
<dbReference type="AlphaFoldDB" id="A0A1X7E8L6"/>
<evidence type="ECO:0000256" key="4">
    <source>
        <dbReference type="ARBA" id="ARBA00022989"/>
    </source>
</evidence>
<evidence type="ECO:0000256" key="5">
    <source>
        <dbReference type="ARBA" id="ARBA00023136"/>
    </source>
</evidence>
<evidence type="ECO:0000256" key="3">
    <source>
        <dbReference type="ARBA" id="ARBA00022692"/>
    </source>
</evidence>
<keyword evidence="5 6" id="KW-0472">Membrane</keyword>